<evidence type="ECO:0000313" key="6">
    <source>
        <dbReference type="Proteomes" id="UP000186308"/>
    </source>
</evidence>
<evidence type="ECO:0000313" key="5">
    <source>
        <dbReference type="EMBL" id="SIQ69110.1"/>
    </source>
</evidence>
<name>A0A8G2CK52_ACIRU</name>
<dbReference type="GO" id="GO:0008982">
    <property type="term" value="F:protein-N(PI)-phosphohistidine-sugar phosphotransferase activity"/>
    <property type="evidence" value="ECO:0007669"/>
    <property type="project" value="InterPro"/>
</dbReference>
<dbReference type="Pfam" id="PF02302">
    <property type="entry name" value="PTS_IIB"/>
    <property type="match status" value="1"/>
</dbReference>
<keyword evidence="1" id="KW-0808">Transferase</keyword>
<keyword evidence="6" id="KW-1185">Reference proteome</keyword>
<dbReference type="EMBL" id="FTNE01000008">
    <property type="protein sequence ID" value="SIQ69110.1"/>
    <property type="molecule type" value="Genomic_DNA"/>
</dbReference>
<proteinExistence type="predicted"/>
<dbReference type="Proteomes" id="UP000186308">
    <property type="component" value="Unassembled WGS sequence"/>
</dbReference>
<organism evidence="5 6">
    <name type="scientific">Acidiphilium rubrum</name>
    <dbReference type="NCBI Taxonomy" id="526"/>
    <lineage>
        <taxon>Bacteria</taxon>
        <taxon>Pseudomonadati</taxon>
        <taxon>Pseudomonadota</taxon>
        <taxon>Alphaproteobacteria</taxon>
        <taxon>Acetobacterales</taxon>
        <taxon>Acidocellaceae</taxon>
        <taxon>Acidiphilium</taxon>
    </lineage>
</organism>
<gene>
    <name evidence="5" type="ORF">SAMN05421828_10813</name>
</gene>
<dbReference type="OrthoDB" id="6505030at2"/>
<protein>
    <submittedName>
        <fullName evidence="5">PTS system IIB component, Gat family</fullName>
    </submittedName>
</protein>
<feature type="chain" id="PRO_5034569605" evidence="3">
    <location>
        <begin position="24"/>
        <end position="94"/>
    </location>
</feature>
<reference evidence="5 6" key="1">
    <citation type="submission" date="2017-01" db="EMBL/GenBank/DDBJ databases">
        <authorList>
            <person name="Varghese N."/>
            <person name="Submissions S."/>
        </authorList>
    </citation>
    <scope>NUCLEOTIDE SEQUENCE [LARGE SCALE GENOMIC DNA]</scope>
    <source>
        <strain evidence="5 6">ATCC 35905</strain>
    </source>
</reference>
<feature type="domain" description="PTS EIIB type-2" evidence="4">
    <location>
        <begin position="4"/>
        <end position="94"/>
    </location>
</feature>
<comment type="caution">
    <text evidence="5">The sequence shown here is derived from an EMBL/GenBank/DDBJ whole genome shotgun (WGS) entry which is preliminary data.</text>
</comment>
<feature type="signal peptide" evidence="3">
    <location>
        <begin position="1"/>
        <end position="23"/>
    </location>
</feature>
<evidence type="ECO:0000256" key="2">
    <source>
        <dbReference type="ARBA" id="ARBA00022683"/>
    </source>
</evidence>
<dbReference type="CDD" id="cd05566">
    <property type="entry name" value="PTS_IIB_galactitol"/>
    <property type="match status" value="1"/>
</dbReference>
<evidence type="ECO:0000256" key="1">
    <source>
        <dbReference type="ARBA" id="ARBA00022679"/>
    </source>
</evidence>
<dbReference type="AlphaFoldDB" id="A0A8G2CK52"/>
<dbReference type="Gene3D" id="3.40.50.2300">
    <property type="match status" value="1"/>
</dbReference>
<dbReference type="GO" id="GO:0009401">
    <property type="term" value="P:phosphoenolpyruvate-dependent sugar phosphotransferase system"/>
    <property type="evidence" value="ECO:0007669"/>
    <property type="project" value="UniProtKB-KW"/>
</dbReference>
<dbReference type="PROSITE" id="PS51099">
    <property type="entry name" value="PTS_EIIB_TYPE_2"/>
    <property type="match status" value="1"/>
</dbReference>
<dbReference type="InterPro" id="IPR036095">
    <property type="entry name" value="PTS_EIIB-like_sf"/>
</dbReference>
<keyword evidence="3" id="KW-0732">Signal</keyword>
<dbReference type="InterPro" id="IPR013011">
    <property type="entry name" value="PTS_EIIB_2"/>
</dbReference>
<accession>A0A8G2CK52</accession>
<sequence>MKRKTILVACGTAVATSTVVASAIEEAMQERGISIILRQCKATELPSLAADADVIVSTTPVPDGLGKPVIKGLPFLTGIGKAATLDQIEAALRD</sequence>
<dbReference type="SUPFAM" id="SSF52794">
    <property type="entry name" value="PTS system IIB component-like"/>
    <property type="match status" value="1"/>
</dbReference>
<keyword evidence="2" id="KW-0598">Phosphotransferase system</keyword>
<dbReference type="InterPro" id="IPR003501">
    <property type="entry name" value="PTS_EIIB_2/3"/>
</dbReference>
<dbReference type="RefSeq" id="WP_029310708.1">
    <property type="nucleotide sequence ID" value="NZ_FTNE01000008.1"/>
</dbReference>
<evidence type="ECO:0000259" key="4">
    <source>
        <dbReference type="PROSITE" id="PS51099"/>
    </source>
</evidence>
<evidence type="ECO:0000256" key="3">
    <source>
        <dbReference type="SAM" id="SignalP"/>
    </source>
</evidence>